<comment type="caution">
    <text evidence="2">The sequence shown here is derived from an EMBL/GenBank/DDBJ whole genome shotgun (WGS) entry which is preliminary data.</text>
</comment>
<gene>
    <name evidence="2" type="ORF">C0Z19_21685</name>
</gene>
<dbReference type="AlphaFoldDB" id="A0A2N7VQ54"/>
<evidence type="ECO:0000313" key="3">
    <source>
        <dbReference type="Proteomes" id="UP000235347"/>
    </source>
</evidence>
<keyword evidence="1" id="KW-0812">Transmembrane</keyword>
<dbReference type="Pfam" id="PF11351">
    <property type="entry name" value="GTA_holin_3TM"/>
    <property type="match status" value="1"/>
</dbReference>
<evidence type="ECO:0000313" key="2">
    <source>
        <dbReference type="EMBL" id="PMS19245.1"/>
    </source>
</evidence>
<evidence type="ECO:0000256" key="1">
    <source>
        <dbReference type="SAM" id="Phobius"/>
    </source>
</evidence>
<name>A0A2N7VQ54_9BURK</name>
<accession>A0A2N7VQ54</accession>
<dbReference type="InterPro" id="IPR021497">
    <property type="entry name" value="GTA_holin_3TM"/>
</dbReference>
<dbReference type="EMBL" id="PNYB01000022">
    <property type="protein sequence ID" value="PMS19245.1"/>
    <property type="molecule type" value="Genomic_DNA"/>
</dbReference>
<feature type="transmembrane region" description="Helical" evidence="1">
    <location>
        <begin position="105"/>
        <end position="127"/>
    </location>
</feature>
<dbReference type="Proteomes" id="UP000235347">
    <property type="component" value="Unassembled WGS sequence"/>
</dbReference>
<evidence type="ECO:0008006" key="4">
    <source>
        <dbReference type="Google" id="ProtNLM"/>
    </source>
</evidence>
<sequence length="141" mass="14946">MLGIDDAIAGVSKLIDDGINAAFPTPEAKASAQAAIIKAQTDAAVATLQQQMSVMLAEANSKDPWTSRARPSFLYVMYVMILAAIPMGVVAALRPELATAIAQGMRAWLAAIPDALWQVFGVCFCGYTASRGWEKIKGVSK</sequence>
<reference evidence="2 3" key="1">
    <citation type="submission" date="2018-01" db="EMBL/GenBank/DDBJ databases">
        <title>Whole genome analyses suggest that Burkholderia sensu lato contains two further novel genera in the rhizoxinica-symbiotica group Mycetohabitans gen. nov., and Trinickia gen. nov.: implications for the evolution of diazotrophy and nodulation in the Burkholderiaceae.</title>
        <authorList>
            <person name="Estrada-de los Santos P."/>
            <person name="Palmer M."/>
            <person name="Chavez-Ramirez B."/>
            <person name="Beukes C."/>
            <person name="Steenkamp E.T."/>
            <person name="Hirsch A.M."/>
            <person name="Manyaka P."/>
            <person name="Maluk M."/>
            <person name="Lafos M."/>
            <person name="Crook M."/>
            <person name="Gross E."/>
            <person name="Simon M.F."/>
            <person name="Bueno dos Reis Junior F."/>
            <person name="Poole P.S."/>
            <person name="Venter S.N."/>
            <person name="James E.K."/>
        </authorList>
    </citation>
    <scope>NUCLEOTIDE SEQUENCE [LARGE SCALE GENOMIC DNA]</scope>
    <source>
        <strain evidence="2 3">GP25-8</strain>
    </source>
</reference>
<feature type="transmembrane region" description="Helical" evidence="1">
    <location>
        <begin position="72"/>
        <end position="93"/>
    </location>
</feature>
<proteinExistence type="predicted"/>
<organism evidence="2 3">
    <name type="scientific">Trinickia soli</name>
    <dbReference type="NCBI Taxonomy" id="380675"/>
    <lineage>
        <taxon>Bacteria</taxon>
        <taxon>Pseudomonadati</taxon>
        <taxon>Pseudomonadota</taxon>
        <taxon>Betaproteobacteria</taxon>
        <taxon>Burkholderiales</taxon>
        <taxon>Burkholderiaceae</taxon>
        <taxon>Trinickia</taxon>
    </lineage>
</organism>
<protein>
    <recommendedName>
        <fullName evidence="4">Holin</fullName>
    </recommendedName>
</protein>
<keyword evidence="1" id="KW-0472">Membrane</keyword>
<keyword evidence="3" id="KW-1185">Reference proteome</keyword>
<keyword evidence="1" id="KW-1133">Transmembrane helix</keyword>
<dbReference type="RefSeq" id="WP_102611893.1">
    <property type="nucleotide sequence ID" value="NZ_CADIKD010000002.1"/>
</dbReference>